<dbReference type="EMBL" id="BQNB010014479">
    <property type="protein sequence ID" value="GJT28659.1"/>
    <property type="molecule type" value="Genomic_DNA"/>
</dbReference>
<keyword evidence="2" id="KW-1185">Reference proteome</keyword>
<organism evidence="1 2">
    <name type="scientific">Tanacetum coccineum</name>
    <dbReference type="NCBI Taxonomy" id="301880"/>
    <lineage>
        <taxon>Eukaryota</taxon>
        <taxon>Viridiplantae</taxon>
        <taxon>Streptophyta</taxon>
        <taxon>Embryophyta</taxon>
        <taxon>Tracheophyta</taxon>
        <taxon>Spermatophyta</taxon>
        <taxon>Magnoliopsida</taxon>
        <taxon>eudicotyledons</taxon>
        <taxon>Gunneridae</taxon>
        <taxon>Pentapetalae</taxon>
        <taxon>asterids</taxon>
        <taxon>campanulids</taxon>
        <taxon>Asterales</taxon>
        <taxon>Asteraceae</taxon>
        <taxon>Asteroideae</taxon>
        <taxon>Anthemideae</taxon>
        <taxon>Anthemidinae</taxon>
        <taxon>Tanacetum</taxon>
    </lineage>
</organism>
<evidence type="ECO:0008006" key="3">
    <source>
        <dbReference type="Google" id="ProtNLM"/>
    </source>
</evidence>
<reference evidence="1" key="1">
    <citation type="journal article" date="2022" name="Int. J. Mol. Sci.">
        <title>Draft Genome of Tanacetum Coccineum: Genomic Comparison of Closely Related Tanacetum-Family Plants.</title>
        <authorList>
            <person name="Yamashiro T."/>
            <person name="Shiraishi A."/>
            <person name="Nakayama K."/>
            <person name="Satake H."/>
        </authorList>
    </citation>
    <scope>NUCLEOTIDE SEQUENCE</scope>
</reference>
<comment type="caution">
    <text evidence="1">The sequence shown here is derived from an EMBL/GenBank/DDBJ whole genome shotgun (WGS) entry which is preliminary data.</text>
</comment>
<protein>
    <recommendedName>
        <fullName evidence="3">Separase</fullName>
    </recommendedName>
</protein>
<evidence type="ECO:0000313" key="1">
    <source>
        <dbReference type="EMBL" id="GJT28659.1"/>
    </source>
</evidence>
<name>A0ABQ5CV39_9ASTR</name>
<evidence type="ECO:0000313" key="2">
    <source>
        <dbReference type="Proteomes" id="UP001151760"/>
    </source>
</evidence>
<accession>A0ABQ5CV39</accession>
<sequence>MTNFLSSEMVGYGNNSLLEQWRDTYENADYDYNPYDDDMYEGHEIPDNMQSICDNLDIKLRDATLGKHGGKSLESIDANEMLNILVTHDLYLYMGHGD</sequence>
<dbReference type="Proteomes" id="UP001151760">
    <property type="component" value="Unassembled WGS sequence"/>
</dbReference>
<feature type="non-terminal residue" evidence="1">
    <location>
        <position position="98"/>
    </location>
</feature>
<reference evidence="1" key="2">
    <citation type="submission" date="2022-01" db="EMBL/GenBank/DDBJ databases">
        <authorList>
            <person name="Yamashiro T."/>
            <person name="Shiraishi A."/>
            <person name="Satake H."/>
            <person name="Nakayama K."/>
        </authorList>
    </citation>
    <scope>NUCLEOTIDE SEQUENCE</scope>
</reference>
<proteinExistence type="predicted"/>
<gene>
    <name evidence="1" type="ORF">Tco_0908934</name>
</gene>